<evidence type="ECO:0000256" key="1">
    <source>
        <dbReference type="ARBA" id="ARBA00000085"/>
    </source>
</evidence>
<accession>A0ABV6Z056</accession>
<feature type="transmembrane region" description="Helical" evidence="7">
    <location>
        <begin position="12"/>
        <end position="35"/>
    </location>
</feature>
<reference evidence="9 10" key="1">
    <citation type="submission" date="2024-09" db="EMBL/GenBank/DDBJ databases">
        <title>Laminarin stimulates single cell rates of sulfate reduction while oxygen inhibits transcriptomic activity in coastal marine sediment.</title>
        <authorList>
            <person name="Lindsay M."/>
            <person name="Orcutt B."/>
            <person name="Emerson D."/>
            <person name="Stepanauskas R."/>
            <person name="D'Angelo T."/>
        </authorList>
    </citation>
    <scope>NUCLEOTIDE SEQUENCE [LARGE SCALE GENOMIC DNA]</scope>
    <source>
        <strain evidence="9">SAG AM-311-K15</strain>
    </source>
</reference>
<evidence type="ECO:0000256" key="4">
    <source>
        <dbReference type="ARBA" id="ARBA00022679"/>
    </source>
</evidence>
<sequence>MIIRQHSLRQKILISFLCVCLILLVFIFLGAVAVLNNRMNSNLSYISLMATQSFNILLDQKINELERMSSTFVNDTELARLLTQEKDSLLLRHMYHAIPSSDIQYRIFTKDGVEIKNSVLPARIKKLTGIQDIIQKTLKLQFTIKLKQSNDILAILSATPILNSDLLVQGVVILVHIIDRKLLDQMKVFTNAETAILYHDEIVAGDFLSIHKETWVPVFRSQLKGKENDVHSLMQGTFIQRVGASAYFFRYSALTDLDKKAIGSIIIALPMAEYQKTFRQTLLGLSIAAFLSLALSIVIGKLLADRISKPIVLLTDQVRTMGKGDSVTVDHINTGDEIETLADEFSRLHADLQESIRKSARFILKAPRHLLNDVARFS</sequence>
<feature type="domain" description="HAMP" evidence="8">
    <location>
        <begin position="305"/>
        <end position="357"/>
    </location>
</feature>
<dbReference type="EMBL" id="JBHPBY010000229">
    <property type="protein sequence ID" value="MFC1851823.1"/>
    <property type="molecule type" value="Genomic_DNA"/>
</dbReference>
<keyword evidence="4" id="KW-0808">Transferase</keyword>
<keyword evidence="7" id="KW-0472">Membrane</keyword>
<organism evidence="9 10">
    <name type="scientific">candidate division CSSED10-310 bacterium</name>
    <dbReference type="NCBI Taxonomy" id="2855610"/>
    <lineage>
        <taxon>Bacteria</taxon>
        <taxon>Bacteria division CSSED10-310</taxon>
    </lineage>
</organism>
<keyword evidence="7" id="KW-1133">Transmembrane helix</keyword>
<evidence type="ECO:0000313" key="10">
    <source>
        <dbReference type="Proteomes" id="UP001594351"/>
    </source>
</evidence>
<dbReference type="InterPro" id="IPR050428">
    <property type="entry name" value="TCS_sensor_his_kinase"/>
</dbReference>
<proteinExistence type="predicted"/>
<dbReference type="Proteomes" id="UP001594351">
    <property type="component" value="Unassembled WGS sequence"/>
</dbReference>
<dbReference type="SMART" id="SM00304">
    <property type="entry name" value="HAMP"/>
    <property type="match status" value="1"/>
</dbReference>
<dbReference type="SUPFAM" id="SSF158472">
    <property type="entry name" value="HAMP domain-like"/>
    <property type="match status" value="1"/>
</dbReference>
<dbReference type="PROSITE" id="PS50885">
    <property type="entry name" value="HAMP"/>
    <property type="match status" value="1"/>
</dbReference>
<dbReference type="PANTHER" id="PTHR45436">
    <property type="entry name" value="SENSOR HISTIDINE KINASE YKOH"/>
    <property type="match status" value="1"/>
</dbReference>
<evidence type="ECO:0000256" key="5">
    <source>
        <dbReference type="ARBA" id="ARBA00022777"/>
    </source>
</evidence>
<gene>
    <name evidence="9" type="ORF">ACFL27_16650</name>
</gene>
<dbReference type="PANTHER" id="PTHR45436:SF5">
    <property type="entry name" value="SENSOR HISTIDINE KINASE TRCS"/>
    <property type="match status" value="1"/>
</dbReference>
<evidence type="ECO:0000259" key="8">
    <source>
        <dbReference type="PROSITE" id="PS50885"/>
    </source>
</evidence>
<keyword evidence="5" id="KW-0418">Kinase</keyword>
<dbReference type="Gene3D" id="6.10.340.10">
    <property type="match status" value="1"/>
</dbReference>
<name>A0ABV6Z056_UNCC1</name>
<evidence type="ECO:0000256" key="6">
    <source>
        <dbReference type="ARBA" id="ARBA00023012"/>
    </source>
</evidence>
<protein>
    <recommendedName>
        <fullName evidence="2">histidine kinase</fullName>
        <ecNumber evidence="2">2.7.13.3</ecNumber>
    </recommendedName>
</protein>
<keyword evidence="10" id="KW-1185">Reference proteome</keyword>
<evidence type="ECO:0000256" key="2">
    <source>
        <dbReference type="ARBA" id="ARBA00012438"/>
    </source>
</evidence>
<keyword evidence="7" id="KW-0812">Transmembrane</keyword>
<dbReference type="EC" id="2.7.13.3" evidence="2"/>
<comment type="catalytic activity">
    <reaction evidence="1">
        <text>ATP + protein L-histidine = ADP + protein N-phospho-L-histidine.</text>
        <dbReference type="EC" id="2.7.13.3"/>
    </reaction>
</comment>
<keyword evidence="6" id="KW-0902">Two-component regulatory system</keyword>
<keyword evidence="3" id="KW-0597">Phosphoprotein</keyword>
<dbReference type="InterPro" id="IPR003660">
    <property type="entry name" value="HAMP_dom"/>
</dbReference>
<comment type="caution">
    <text evidence="9">The sequence shown here is derived from an EMBL/GenBank/DDBJ whole genome shotgun (WGS) entry which is preliminary data.</text>
</comment>
<dbReference type="CDD" id="cd06225">
    <property type="entry name" value="HAMP"/>
    <property type="match status" value="1"/>
</dbReference>
<evidence type="ECO:0000256" key="7">
    <source>
        <dbReference type="SAM" id="Phobius"/>
    </source>
</evidence>
<feature type="transmembrane region" description="Helical" evidence="7">
    <location>
        <begin position="282"/>
        <end position="304"/>
    </location>
</feature>
<evidence type="ECO:0000313" key="9">
    <source>
        <dbReference type="EMBL" id="MFC1851823.1"/>
    </source>
</evidence>
<evidence type="ECO:0000256" key="3">
    <source>
        <dbReference type="ARBA" id="ARBA00022553"/>
    </source>
</evidence>